<keyword evidence="3" id="KW-1185">Reference proteome</keyword>
<proteinExistence type="predicted"/>
<gene>
    <name evidence="2" type="ORF">ACFPZ4_00470</name>
</gene>
<reference evidence="3" key="1">
    <citation type="journal article" date="2019" name="Int. J. Syst. Evol. Microbiol.">
        <title>The Global Catalogue of Microorganisms (GCM) 10K type strain sequencing project: providing services to taxonomists for standard genome sequencing and annotation.</title>
        <authorList>
            <consortium name="The Broad Institute Genomics Platform"/>
            <consortium name="The Broad Institute Genome Sequencing Center for Infectious Disease"/>
            <person name="Wu L."/>
            <person name="Ma J."/>
        </authorList>
    </citation>
    <scope>NUCLEOTIDE SEQUENCE [LARGE SCALE GENOMIC DNA]</scope>
    <source>
        <strain evidence="3">CGMCC 4.7173</strain>
    </source>
</reference>
<comment type="caution">
    <text evidence="2">The sequence shown here is derived from an EMBL/GenBank/DDBJ whole genome shotgun (WGS) entry which is preliminary data.</text>
</comment>
<sequence>MDRLRARLYEIQDITADGPGKSGGVVEAEATKAARTLLAAAEAAGMTAAAELLRSALGRCAVIPQQSSQPTSEPEFPQPVRVLDPDTGRPIGLWR</sequence>
<evidence type="ECO:0000313" key="3">
    <source>
        <dbReference type="Proteomes" id="UP001596207"/>
    </source>
</evidence>
<evidence type="ECO:0000256" key="1">
    <source>
        <dbReference type="SAM" id="MobiDB-lite"/>
    </source>
</evidence>
<evidence type="ECO:0000313" key="2">
    <source>
        <dbReference type="EMBL" id="MFC5939955.1"/>
    </source>
</evidence>
<feature type="region of interest" description="Disordered" evidence="1">
    <location>
        <begin position="65"/>
        <end position="95"/>
    </location>
</feature>
<dbReference type="EMBL" id="JBHSQQ010000001">
    <property type="protein sequence ID" value="MFC5939955.1"/>
    <property type="molecule type" value="Genomic_DNA"/>
</dbReference>
<organism evidence="2 3">
    <name type="scientific">Micromonospora harpali</name>
    <dbReference type="NCBI Taxonomy" id="1490225"/>
    <lineage>
        <taxon>Bacteria</taxon>
        <taxon>Bacillati</taxon>
        <taxon>Actinomycetota</taxon>
        <taxon>Actinomycetes</taxon>
        <taxon>Micromonosporales</taxon>
        <taxon>Micromonosporaceae</taxon>
        <taxon>Micromonospora</taxon>
    </lineage>
</organism>
<dbReference type="Proteomes" id="UP001596207">
    <property type="component" value="Unassembled WGS sequence"/>
</dbReference>
<name>A0ABW1HFF3_9ACTN</name>
<accession>A0ABW1HFF3</accession>
<dbReference type="RefSeq" id="WP_353899615.1">
    <property type="nucleotide sequence ID" value="NZ_CP158970.1"/>
</dbReference>
<protein>
    <submittedName>
        <fullName evidence="2">Uncharacterized protein</fullName>
    </submittedName>
</protein>